<feature type="transmembrane region" description="Helical" evidence="7">
    <location>
        <begin position="79"/>
        <end position="102"/>
    </location>
</feature>
<dbReference type="OrthoDB" id="9811718at2"/>
<dbReference type="NCBIfam" id="TIGR01972">
    <property type="entry name" value="NDH_I_M"/>
    <property type="match status" value="1"/>
</dbReference>
<dbReference type="PANTHER" id="PTHR43507">
    <property type="entry name" value="NADH-UBIQUINONE OXIDOREDUCTASE CHAIN 4"/>
    <property type="match status" value="1"/>
</dbReference>
<feature type="transmembrane region" description="Helical" evidence="7">
    <location>
        <begin position="207"/>
        <end position="230"/>
    </location>
</feature>
<evidence type="ECO:0000256" key="2">
    <source>
        <dbReference type="ARBA" id="ARBA00009025"/>
    </source>
</evidence>
<keyword evidence="5 7" id="KW-0472">Membrane</keyword>
<comment type="similarity">
    <text evidence="2">Belongs to the complex I subunit 4 family.</text>
</comment>
<dbReference type="RefSeq" id="WP_160909747.1">
    <property type="nucleotide sequence ID" value="NZ_WMEQ01000008.1"/>
</dbReference>
<sequence>MGWLTLLVFSPMVGILLLILVPSTQDKLQKRIAVSCSILPLLLALIVYQQFHSGANLSLSIPWISFGQYPFLYTIEYDLGVSGFSLVLIILTAVLMVVSMVTATMQIDKAWKQYALLTLLLEIGILGVFASQNLILFFIFFELTLVPMFLLIGRWGGFEKERAAYSYLLYNGVGSAILLIVMVVLFANVGSTNYEAIANASLSEELSMGLLIALLLAFGVKLPIVPLHTWMVRVHVQAPPALVMIHAGVLLKIGAYGLMQFGIGFFPAAFQDVAPLLAILGLVNLLYGACIAFVQKELRSIFAYSSISHMGIVLLGIAAMNEAGLQGAMFQTVSHGLIAALVFFLIGVLKAKTDTTHMSRLGGLSRTMPVTAGVLLAVGLASLGLPGMSGFVSEFMTFLGIFESMPVIAAIGTIGIILTAAYILRAIMDITFGKEELPQDGVMDLQGKEWIPVSIMLGLIVLIGVFPTSLTHSIQTSVEAIVLRIGG</sequence>
<name>A0A6I4ZZ61_9BACI</name>
<evidence type="ECO:0000256" key="1">
    <source>
        <dbReference type="ARBA" id="ARBA00004651"/>
    </source>
</evidence>
<proteinExistence type="inferred from homology"/>
<dbReference type="EMBL" id="WMEQ01000008">
    <property type="protein sequence ID" value="MYL34236.1"/>
    <property type="molecule type" value="Genomic_DNA"/>
</dbReference>
<dbReference type="InterPro" id="IPR001750">
    <property type="entry name" value="ND/Mrp_TM"/>
</dbReference>
<evidence type="ECO:0000256" key="4">
    <source>
        <dbReference type="ARBA" id="ARBA00022989"/>
    </source>
</evidence>
<feature type="transmembrane region" description="Helical" evidence="7">
    <location>
        <begin position="301"/>
        <end position="320"/>
    </location>
</feature>
<evidence type="ECO:0000256" key="3">
    <source>
        <dbReference type="ARBA" id="ARBA00022692"/>
    </source>
</evidence>
<evidence type="ECO:0000313" key="10">
    <source>
        <dbReference type="Proteomes" id="UP000468638"/>
    </source>
</evidence>
<dbReference type="InterPro" id="IPR010227">
    <property type="entry name" value="NADH_Q_OxRdtase_chainM/4"/>
</dbReference>
<feature type="transmembrane region" description="Helical" evidence="7">
    <location>
        <begin position="32"/>
        <end position="51"/>
    </location>
</feature>
<dbReference type="PANTHER" id="PTHR43507:SF1">
    <property type="entry name" value="NADH-UBIQUINONE OXIDOREDUCTASE CHAIN 4"/>
    <property type="match status" value="1"/>
</dbReference>
<dbReference type="InterPro" id="IPR003918">
    <property type="entry name" value="NADH_UbQ_OxRdtase"/>
</dbReference>
<dbReference type="EC" id="1.6.5.-" evidence="9"/>
<feature type="transmembrane region" description="Helical" evidence="7">
    <location>
        <begin position="242"/>
        <end position="267"/>
    </location>
</feature>
<dbReference type="PRINTS" id="PR01437">
    <property type="entry name" value="NUOXDRDTASE4"/>
</dbReference>
<dbReference type="GO" id="GO:0003954">
    <property type="term" value="F:NADH dehydrogenase activity"/>
    <property type="evidence" value="ECO:0007669"/>
    <property type="project" value="TreeGrafter"/>
</dbReference>
<evidence type="ECO:0000259" key="8">
    <source>
        <dbReference type="Pfam" id="PF00361"/>
    </source>
</evidence>
<feature type="transmembrane region" description="Helical" evidence="7">
    <location>
        <begin position="167"/>
        <end position="187"/>
    </location>
</feature>
<dbReference type="Pfam" id="PF00361">
    <property type="entry name" value="Proton_antipo_M"/>
    <property type="match status" value="1"/>
</dbReference>
<evidence type="ECO:0000256" key="5">
    <source>
        <dbReference type="ARBA" id="ARBA00023136"/>
    </source>
</evidence>
<evidence type="ECO:0000256" key="7">
    <source>
        <dbReference type="SAM" id="Phobius"/>
    </source>
</evidence>
<evidence type="ECO:0000256" key="6">
    <source>
        <dbReference type="RuleBase" id="RU000320"/>
    </source>
</evidence>
<feature type="transmembrane region" description="Helical" evidence="7">
    <location>
        <begin position="332"/>
        <end position="349"/>
    </location>
</feature>
<organism evidence="9 10">
    <name type="scientific">Pontibacillus yanchengensis</name>
    <dbReference type="NCBI Taxonomy" id="462910"/>
    <lineage>
        <taxon>Bacteria</taxon>
        <taxon>Bacillati</taxon>
        <taxon>Bacillota</taxon>
        <taxon>Bacilli</taxon>
        <taxon>Bacillales</taxon>
        <taxon>Bacillaceae</taxon>
        <taxon>Pontibacillus</taxon>
    </lineage>
</organism>
<dbReference type="GO" id="GO:0005886">
    <property type="term" value="C:plasma membrane"/>
    <property type="evidence" value="ECO:0007669"/>
    <property type="project" value="UniProtKB-SubCell"/>
</dbReference>
<feature type="transmembrane region" description="Helical" evidence="7">
    <location>
        <begin position="114"/>
        <end position="130"/>
    </location>
</feature>
<feature type="domain" description="NADH:quinone oxidoreductase/Mrp antiporter transmembrane" evidence="8">
    <location>
        <begin position="131"/>
        <end position="419"/>
    </location>
</feature>
<keyword evidence="9" id="KW-0560">Oxidoreductase</keyword>
<reference evidence="9 10" key="1">
    <citation type="submission" date="2019-11" db="EMBL/GenBank/DDBJ databases">
        <title>Genome sequences of 17 halophilic strains isolated from different environments.</title>
        <authorList>
            <person name="Furrow R.E."/>
        </authorList>
    </citation>
    <scope>NUCLEOTIDE SEQUENCE [LARGE SCALE GENOMIC DNA]</scope>
    <source>
        <strain evidence="9 10">22514_16_FS</strain>
    </source>
</reference>
<feature type="transmembrane region" description="Helical" evidence="7">
    <location>
        <begin position="370"/>
        <end position="392"/>
    </location>
</feature>
<comment type="subcellular location">
    <subcellularLocation>
        <location evidence="1">Cell membrane</location>
        <topology evidence="1">Multi-pass membrane protein</topology>
    </subcellularLocation>
    <subcellularLocation>
        <location evidence="6">Membrane</location>
        <topology evidence="6">Multi-pass membrane protein</topology>
    </subcellularLocation>
</comment>
<accession>A0A6I4ZZ61</accession>
<dbReference type="AlphaFoldDB" id="A0A6I4ZZ61"/>
<dbReference type="GO" id="GO:0048039">
    <property type="term" value="F:ubiquinone binding"/>
    <property type="evidence" value="ECO:0007669"/>
    <property type="project" value="TreeGrafter"/>
</dbReference>
<dbReference type="GO" id="GO:0015990">
    <property type="term" value="P:electron transport coupled proton transport"/>
    <property type="evidence" value="ECO:0007669"/>
    <property type="project" value="TreeGrafter"/>
</dbReference>
<feature type="transmembrane region" description="Helical" evidence="7">
    <location>
        <begin position="6"/>
        <end position="25"/>
    </location>
</feature>
<keyword evidence="4 7" id="KW-1133">Transmembrane helix</keyword>
<feature type="transmembrane region" description="Helical" evidence="7">
    <location>
        <begin position="273"/>
        <end position="294"/>
    </location>
</feature>
<keyword evidence="3 6" id="KW-0812">Transmembrane</keyword>
<feature type="transmembrane region" description="Helical" evidence="7">
    <location>
        <begin position="136"/>
        <end position="155"/>
    </location>
</feature>
<evidence type="ECO:0000313" key="9">
    <source>
        <dbReference type="EMBL" id="MYL34236.1"/>
    </source>
</evidence>
<feature type="transmembrane region" description="Helical" evidence="7">
    <location>
        <begin position="450"/>
        <end position="470"/>
    </location>
</feature>
<protein>
    <submittedName>
        <fullName evidence="9">NADH-quinone oxidoreductase subunit M</fullName>
        <ecNumber evidence="9">1.6.5.-</ecNumber>
    </submittedName>
</protein>
<feature type="transmembrane region" description="Helical" evidence="7">
    <location>
        <begin position="404"/>
        <end position="424"/>
    </location>
</feature>
<comment type="caution">
    <text evidence="9">The sequence shown here is derived from an EMBL/GenBank/DDBJ whole genome shotgun (WGS) entry which is preliminary data.</text>
</comment>
<dbReference type="Proteomes" id="UP000468638">
    <property type="component" value="Unassembled WGS sequence"/>
</dbReference>
<dbReference type="GO" id="GO:0042773">
    <property type="term" value="P:ATP synthesis coupled electron transport"/>
    <property type="evidence" value="ECO:0007669"/>
    <property type="project" value="InterPro"/>
</dbReference>
<gene>
    <name evidence="9" type="ORF">GLW05_11570</name>
</gene>
<dbReference type="GO" id="GO:0008137">
    <property type="term" value="F:NADH dehydrogenase (ubiquinone) activity"/>
    <property type="evidence" value="ECO:0007669"/>
    <property type="project" value="InterPro"/>
</dbReference>